<proteinExistence type="predicted"/>
<evidence type="ECO:0000259" key="2">
    <source>
        <dbReference type="Pfam" id="PF03432"/>
    </source>
</evidence>
<feature type="region of interest" description="Disordered" evidence="1">
    <location>
        <begin position="345"/>
        <end position="399"/>
    </location>
</feature>
<reference evidence="4" key="1">
    <citation type="journal article" date="2019" name="Int. J. Syst. Evol. Microbiol.">
        <title>The Global Catalogue of Microorganisms (GCM) 10K type strain sequencing project: providing services to taxonomists for standard genome sequencing and annotation.</title>
        <authorList>
            <consortium name="The Broad Institute Genomics Platform"/>
            <consortium name="The Broad Institute Genome Sequencing Center for Infectious Disease"/>
            <person name="Wu L."/>
            <person name="Ma J."/>
        </authorList>
    </citation>
    <scope>NUCLEOTIDE SEQUENCE [LARGE SCALE GENOMIC DNA]</scope>
    <source>
        <strain evidence="4">CCM 8930</strain>
    </source>
</reference>
<feature type="compositionally biased region" description="Basic residues" evidence="1">
    <location>
        <begin position="380"/>
        <end position="389"/>
    </location>
</feature>
<name>A0ABW1SL37_9LACO</name>
<feature type="compositionally biased region" description="Basic and acidic residues" evidence="1">
    <location>
        <begin position="363"/>
        <end position="376"/>
    </location>
</feature>
<protein>
    <submittedName>
        <fullName evidence="3">Relaxase/mobilization nuclease domain-containing protein</fullName>
    </submittedName>
</protein>
<keyword evidence="4" id="KW-1185">Reference proteome</keyword>
<evidence type="ECO:0000313" key="4">
    <source>
        <dbReference type="Proteomes" id="UP001596171"/>
    </source>
</evidence>
<dbReference type="Pfam" id="PF03432">
    <property type="entry name" value="Relaxase"/>
    <property type="match status" value="1"/>
</dbReference>
<evidence type="ECO:0000256" key="1">
    <source>
        <dbReference type="SAM" id="MobiDB-lite"/>
    </source>
</evidence>
<organism evidence="3 4">
    <name type="scientific">Lactiplantibacillus nangangensis</name>
    <dbReference type="NCBI Taxonomy" id="2559917"/>
    <lineage>
        <taxon>Bacteria</taxon>
        <taxon>Bacillati</taxon>
        <taxon>Bacillota</taxon>
        <taxon>Bacilli</taxon>
        <taxon>Lactobacillales</taxon>
        <taxon>Lactobacillaceae</taxon>
        <taxon>Lactiplantibacillus</taxon>
    </lineage>
</organism>
<dbReference type="RefSeq" id="WP_171002293.1">
    <property type="nucleotide sequence ID" value="NZ_BJDI01000003.1"/>
</dbReference>
<evidence type="ECO:0000313" key="3">
    <source>
        <dbReference type="EMBL" id="MFC6202043.1"/>
    </source>
</evidence>
<feature type="domain" description="MobA/VirD2-like nuclease" evidence="2">
    <location>
        <begin position="61"/>
        <end position="155"/>
    </location>
</feature>
<comment type="caution">
    <text evidence="3">The sequence shown here is derived from an EMBL/GenBank/DDBJ whole genome shotgun (WGS) entry which is preliminary data.</text>
</comment>
<dbReference type="InterPro" id="IPR005094">
    <property type="entry name" value="Endonuclease_MobA/VirD2"/>
</dbReference>
<dbReference type="EMBL" id="JBHSSE010000018">
    <property type="protein sequence ID" value="MFC6202043.1"/>
    <property type="molecule type" value="Genomic_DNA"/>
</dbReference>
<accession>A0ABW1SL37</accession>
<gene>
    <name evidence="3" type="ORF">ACFP1L_09210</name>
</gene>
<dbReference type="Proteomes" id="UP001596171">
    <property type="component" value="Unassembled WGS sequence"/>
</dbReference>
<sequence length="399" mass="45134">MATLQSNRIKTSYGRLTYLYDTPAHDGSDQRVLATTGQNVRLLHDPGGAISDTQSAAYLQRQYARVQGRAKNNHKTYQAESVIISFSDTEFPPSGDLRQQAQQAIKLTSDYARDHFPPNTQWVAAAQRDGEGHKLHVHLLVNTVQTDGKVVRTCRFHIPTQRHDLNNVLKVEMPQMGLTWDDPQSKQHKTRANVPTDNVTWQDAVKNAISDTLNDHTVVDMATFESALADRGVTITQRRGGWTYHDADGHKSRDFYQRINKQTGEIKSTRGLGRAYMADNIAELIKTRLNEDNNNITGKAVNVDHTGPNQLKKEADQHDTITNAIRSDRIDAAVKLRASIEATKLRRSRQVQQTINERETDDDQRQAQRRYNEQRASRAVPHRNRPTRRPNREAGGPGL</sequence>